<sequence length="177" mass="20543">MFKDIFLIIIGAVIGLCATLFVEHKKRLSEEYGRRDRGKNLLKAILEEVKLGIERCDGLSQRLNMQPPEISFSRIYTSLWDSAIPELSQSIDDLEIIRLLNQTYYYFDLVNFNMNRNEFGIGAAFAKDKLPNLHSNWSELNRKLNAIPDNIILDTPTIDRIVVLAKKIYKSFFKEKK</sequence>
<organism evidence="2 3">
    <name type="scientific">Desulfosarcina alkanivorans</name>
    <dbReference type="NCBI Taxonomy" id="571177"/>
    <lineage>
        <taxon>Bacteria</taxon>
        <taxon>Pseudomonadati</taxon>
        <taxon>Thermodesulfobacteriota</taxon>
        <taxon>Desulfobacteria</taxon>
        <taxon>Desulfobacterales</taxon>
        <taxon>Desulfosarcinaceae</taxon>
        <taxon>Desulfosarcina</taxon>
    </lineage>
</organism>
<keyword evidence="1" id="KW-0812">Transmembrane</keyword>
<gene>
    <name evidence="2" type="ORF">DSCA_29310</name>
</gene>
<keyword evidence="3" id="KW-1185">Reference proteome</keyword>
<dbReference type="KEGG" id="dalk:DSCA_29310"/>
<proteinExistence type="predicted"/>
<evidence type="ECO:0000313" key="2">
    <source>
        <dbReference type="EMBL" id="BBO69001.1"/>
    </source>
</evidence>
<dbReference type="EMBL" id="AP021874">
    <property type="protein sequence ID" value="BBO69001.1"/>
    <property type="molecule type" value="Genomic_DNA"/>
</dbReference>
<accession>A0A5K7YPX6</accession>
<evidence type="ECO:0000313" key="3">
    <source>
        <dbReference type="Proteomes" id="UP000427906"/>
    </source>
</evidence>
<dbReference type="RefSeq" id="WP_155317086.1">
    <property type="nucleotide sequence ID" value="NZ_AP021874.1"/>
</dbReference>
<evidence type="ECO:0008006" key="4">
    <source>
        <dbReference type="Google" id="ProtNLM"/>
    </source>
</evidence>
<keyword evidence="1" id="KW-1133">Transmembrane helix</keyword>
<evidence type="ECO:0000256" key="1">
    <source>
        <dbReference type="SAM" id="Phobius"/>
    </source>
</evidence>
<dbReference type="AlphaFoldDB" id="A0A5K7YPX6"/>
<protein>
    <recommendedName>
        <fullName evidence="4">DUF4760 domain-containing protein</fullName>
    </recommendedName>
</protein>
<name>A0A5K7YPX6_9BACT</name>
<reference evidence="2 3" key="1">
    <citation type="submission" date="2019-11" db="EMBL/GenBank/DDBJ databases">
        <title>Comparative genomics of hydrocarbon-degrading Desulfosarcina strains.</title>
        <authorList>
            <person name="Watanabe M."/>
            <person name="Kojima H."/>
            <person name="Fukui M."/>
        </authorList>
    </citation>
    <scope>NUCLEOTIDE SEQUENCE [LARGE SCALE GENOMIC DNA]</scope>
    <source>
        <strain evidence="2 3">PL12</strain>
    </source>
</reference>
<keyword evidence="1" id="KW-0472">Membrane</keyword>
<feature type="transmembrane region" description="Helical" evidence="1">
    <location>
        <begin position="6"/>
        <end position="22"/>
    </location>
</feature>
<dbReference type="Proteomes" id="UP000427906">
    <property type="component" value="Chromosome"/>
</dbReference>